<reference evidence="6" key="1">
    <citation type="submission" date="2016-10" db="EMBL/GenBank/DDBJ databases">
        <authorList>
            <person name="Varghese N."/>
            <person name="Submissions S."/>
        </authorList>
    </citation>
    <scope>NUCLEOTIDE SEQUENCE [LARGE SCALE GENOMIC DNA]</scope>
    <source>
        <strain evidence="6">DSM 27981</strain>
    </source>
</reference>
<keyword evidence="6" id="KW-1185">Reference proteome</keyword>
<dbReference type="EMBL" id="FONX01000012">
    <property type="protein sequence ID" value="SFF09565.1"/>
    <property type="molecule type" value="Genomic_DNA"/>
</dbReference>
<organism evidence="5 6">
    <name type="scientific">Paracidovorax wautersii</name>
    <dbReference type="NCBI Taxonomy" id="1177982"/>
    <lineage>
        <taxon>Bacteria</taxon>
        <taxon>Pseudomonadati</taxon>
        <taxon>Pseudomonadota</taxon>
        <taxon>Betaproteobacteria</taxon>
        <taxon>Burkholderiales</taxon>
        <taxon>Comamonadaceae</taxon>
        <taxon>Paracidovorax</taxon>
    </lineage>
</organism>
<evidence type="ECO:0000256" key="1">
    <source>
        <dbReference type="ARBA" id="ARBA00023015"/>
    </source>
</evidence>
<dbReference type="AlphaFoldDB" id="A0A1I2FW51"/>
<sequence length="273" mass="29096">MQHAHSPQAAPRAGFWHDPALPFAESRRAVRSRACYRMHTHTTLSIGVVDAGQSVFTSQGRSIRLAASALVVVPAGCAHACNPAPGTAWSYQMLHLDAGWADRTLAAAGFPPWPRHALVLHDAAAYQAFDALNQRLFSDASAVDKAASLARFVTGGSWRCGDALLLEPQSSGATAVARAQALLQGDPARAWPLPALAQAVGLSPRALVRAFKAATGLTPHAYQLDLRVNAARAQLRAGNAPADVAHGLGFYDQSHFHHTFRQHVAATPGDYRR</sequence>
<proteinExistence type="predicted"/>
<protein>
    <submittedName>
        <fullName evidence="5">AraC-type DNA-binding protein</fullName>
    </submittedName>
</protein>
<keyword evidence="1" id="KW-0805">Transcription regulation</keyword>
<dbReference type="Gene3D" id="1.10.10.60">
    <property type="entry name" value="Homeodomain-like"/>
    <property type="match status" value="2"/>
</dbReference>
<dbReference type="PANTHER" id="PTHR46796">
    <property type="entry name" value="HTH-TYPE TRANSCRIPTIONAL ACTIVATOR RHAS-RELATED"/>
    <property type="match status" value="1"/>
</dbReference>
<evidence type="ECO:0000256" key="2">
    <source>
        <dbReference type="ARBA" id="ARBA00023125"/>
    </source>
</evidence>
<dbReference type="SUPFAM" id="SSF46689">
    <property type="entry name" value="Homeodomain-like"/>
    <property type="match status" value="2"/>
</dbReference>
<feature type="domain" description="HTH araC/xylS-type" evidence="4">
    <location>
        <begin position="177"/>
        <end position="273"/>
    </location>
</feature>
<evidence type="ECO:0000313" key="6">
    <source>
        <dbReference type="Proteomes" id="UP000199119"/>
    </source>
</evidence>
<evidence type="ECO:0000256" key="3">
    <source>
        <dbReference type="ARBA" id="ARBA00023163"/>
    </source>
</evidence>
<dbReference type="SMART" id="SM00342">
    <property type="entry name" value="HTH_ARAC"/>
    <property type="match status" value="1"/>
</dbReference>
<evidence type="ECO:0000259" key="4">
    <source>
        <dbReference type="PROSITE" id="PS01124"/>
    </source>
</evidence>
<evidence type="ECO:0000313" key="5">
    <source>
        <dbReference type="EMBL" id="SFF09565.1"/>
    </source>
</evidence>
<dbReference type="Pfam" id="PF12833">
    <property type="entry name" value="HTH_18"/>
    <property type="match status" value="1"/>
</dbReference>
<dbReference type="InterPro" id="IPR009057">
    <property type="entry name" value="Homeodomain-like_sf"/>
</dbReference>
<dbReference type="OrthoDB" id="9809338at2"/>
<name>A0A1I2FW51_9BURK</name>
<dbReference type="InterPro" id="IPR003313">
    <property type="entry name" value="AraC-bd"/>
</dbReference>
<dbReference type="Pfam" id="PF02311">
    <property type="entry name" value="AraC_binding"/>
    <property type="match status" value="1"/>
</dbReference>
<dbReference type="STRING" id="1177982.SAMN04489711_11280"/>
<dbReference type="RefSeq" id="WP_092940489.1">
    <property type="nucleotide sequence ID" value="NZ_FONX01000012.1"/>
</dbReference>
<dbReference type="InterPro" id="IPR050204">
    <property type="entry name" value="AraC_XylS_family_regulators"/>
</dbReference>
<dbReference type="InterPro" id="IPR018060">
    <property type="entry name" value="HTH_AraC"/>
</dbReference>
<dbReference type="Proteomes" id="UP000199119">
    <property type="component" value="Unassembled WGS sequence"/>
</dbReference>
<dbReference type="GO" id="GO:0043565">
    <property type="term" value="F:sequence-specific DNA binding"/>
    <property type="evidence" value="ECO:0007669"/>
    <property type="project" value="InterPro"/>
</dbReference>
<accession>A0A1I2FW51</accession>
<gene>
    <name evidence="5" type="ORF">SAMN04489711_11280</name>
</gene>
<dbReference type="PROSITE" id="PS01124">
    <property type="entry name" value="HTH_ARAC_FAMILY_2"/>
    <property type="match status" value="1"/>
</dbReference>
<keyword evidence="2 5" id="KW-0238">DNA-binding</keyword>
<dbReference type="SUPFAM" id="SSF51215">
    <property type="entry name" value="Regulatory protein AraC"/>
    <property type="match status" value="1"/>
</dbReference>
<dbReference type="InterPro" id="IPR037923">
    <property type="entry name" value="HTH-like"/>
</dbReference>
<keyword evidence="3" id="KW-0804">Transcription</keyword>
<dbReference type="GO" id="GO:0003700">
    <property type="term" value="F:DNA-binding transcription factor activity"/>
    <property type="evidence" value="ECO:0007669"/>
    <property type="project" value="InterPro"/>
</dbReference>